<dbReference type="InterPro" id="IPR011990">
    <property type="entry name" value="TPR-like_helical_dom_sf"/>
</dbReference>
<feature type="compositionally biased region" description="Acidic residues" evidence="4">
    <location>
        <begin position="1213"/>
        <end position="1223"/>
    </location>
</feature>
<sequence length="1442" mass="166052">MYGHCEQAEKEICRRFGGEEIRSRRLDYSIGRFFARLSNIWDTNPEGNRSGGFRAVSRTRSICDETGVKVMAFAQPKTSVEIPLKDSTENDMQRYVRDFCTEIWNMTQRWEELNGSTYNLLEKIINNRLCIIYAQSVDVVEERDLEKDRLESDLTALLLGEKGSDCNATNVESTRNRLERNEISRITEKIVQDVERLVDLVNVQMARIVGQLQKMRERLAGLRKLEHIQGDRENLPRLQNPKLKELSEILPLIVKMYQEELKAKRAALDDLANFNSRDIFLTISASWSHQAFIDRSTLSRLYSLEIIELDFENLPDDGDEVLAILRGEHAALNFWVDLALAYYRRGNEADFVRILEMSGSEASLEYPEYHQDQMRALDTLAAYYVIQSHKERNKDKKKEWQTKATLLYTTADKIIMYDTYHLLGRAYFCLLEGKIDQAEQQFNFVLNQVGENIPATLGKACIFFQRKEYRKALNCYKSVLRKMPDCPADVRLGIGYCLAKLGRLDKARLAFKRVLDLDKENVSALVALAILDINTLEQEAIRRGVESFGRAYQIEQENPVVLNHLANHFFYKKELDRVEHLAWHAFQITDNEAMRAESCYQLARSFHQRGNFEKAFQHYYQSTQFATANFVLPYFGLGQMYIYREDYDNAIQCFEKVLKCCPANYDTMKILGSLYAHSEPANQKERNERRKKAREIFKKVVEMCPDDVEALIDLAQLTENCDPQGSLDAYTKASTFLSQMIEVDVPPEITNNVGSLYFTVGQYEKAKEYFEEALKELGEVVSTGQTDLAALQTTVTYNLARSLEMLCMFDEAERLYKGILQEKPNYIDCYMRLGCLARDKGQIYESSVWFKEGMSVNQTHADAWSLIGNLHMSKCEWAPAQKKFEYILKLPEYHDDPYSFVALGNIWLETLSSIHRKKEKDKDYRERALMMYSKALKVHPKNIWAANGIGCILAQKGAVQEARDIFAQVREATADFSDVWVNIAHVYMEQKQYVAAIQMYDNCIKKFNRHNDVSLLLYLARAHYKAGKFAECRHILEKAICEAPDNMMLKFNHAFVLQKLATQMLRDDKSSLEMVTGAVDDLRTAATIFEYISRNKDDTMSQARVVSRTVSANEARACYDLLTQAQTYLQRAKAQDEEEQRQRQRQEEERQALKRQQEQEAKEREEKTRRELEVLKQMRQEYVEKTKEILRLPTIVEEKRVRGSGRRRKDREGDEFVNDDSDLGDWNAGEGGELRKKKEKRGRKKRERREMSSGGSGGEVDEAEGRNRRKSKKIRFERNDFELSAKQKMKVKSREFVQSDESSSDENVNKPSKSQLSGDSDVTGSPEPEPPKITRSDSSAAEDAGGQTDSDDSDNGQPKTKRQITNSSEQSSSESSVEDRARSPSDSDDGEVEKTSVKATKRKRIVSSDEEGSENNRVIENNADFGENDIDEDAGFAIADDD</sequence>
<dbReference type="InterPro" id="IPR013105">
    <property type="entry name" value="TPR_2"/>
</dbReference>
<feature type="compositionally biased region" description="Polar residues" evidence="4">
    <location>
        <begin position="1299"/>
        <end position="1323"/>
    </location>
</feature>
<dbReference type="GO" id="GO:0000993">
    <property type="term" value="F:RNA polymerase II complex binding"/>
    <property type="evidence" value="ECO:0007669"/>
    <property type="project" value="TreeGrafter"/>
</dbReference>
<dbReference type="GO" id="GO:0006368">
    <property type="term" value="P:transcription elongation by RNA polymerase II"/>
    <property type="evidence" value="ECO:0007669"/>
    <property type="project" value="TreeGrafter"/>
</dbReference>
<evidence type="ECO:0000256" key="1">
    <source>
        <dbReference type="ARBA" id="ARBA00022737"/>
    </source>
</evidence>
<feature type="region of interest" description="Disordered" evidence="4">
    <location>
        <begin position="1133"/>
        <end position="1168"/>
    </location>
</feature>
<protein>
    <submittedName>
        <fullName evidence="5">RNA polymerase-associated protein CTR9-like family protein</fullName>
    </submittedName>
</protein>
<dbReference type="EMBL" id="KZ270019">
    <property type="protein sequence ID" value="OZC07912.1"/>
    <property type="molecule type" value="Genomic_DNA"/>
</dbReference>
<evidence type="ECO:0000256" key="4">
    <source>
        <dbReference type="SAM" id="MobiDB-lite"/>
    </source>
</evidence>
<dbReference type="FunFam" id="1.25.40.10:FF:000322">
    <property type="entry name" value="RNA polymerase-associated protein CTR9 homolog"/>
    <property type="match status" value="1"/>
</dbReference>
<reference evidence="5 6" key="1">
    <citation type="submission" date="2015-12" db="EMBL/GenBank/DDBJ databases">
        <title>Draft genome of the nematode, Onchocerca flexuosa.</title>
        <authorList>
            <person name="Mitreva M."/>
        </authorList>
    </citation>
    <scope>NUCLEOTIDE SEQUENCE [LARGE SCALE GENOMIC DNA]</scope>
    <source>
        <strain evidence="5">Red Deer</strain>
    </source>
</reference>
<dbReference type="Proteomes" id="UP000242913">
    <property type="component" value="Unassembled WGS sequence"/>
</dbReference>
<dbReference type="Gene3D" id="1.25.40.10">
    <property type="entry name" value="Tetratricopeptide repeat domain"/>
    <property type="match status" value="4"/>
</dbReference>
<dbReference type="SMART" id="SM00028">
    <property type="entry name" value="TPR"/>
    <property type="match status" value="13"/>
</dbReference>
<keyword evidence="6" id="KW-1185">Reference proteome</keyword>
<dbReference type="PANTHER" id="PTHR14027">
    <property type="entry name" value="RNA POLYMERASE-ASSOCIATED PROTEIN CTR9"/>
    <property type="match status" value="1"/>
</dbReference>
<feature type="compositionally biased region" description="Acidic residues" evidence="4">
    <location>
        <begin position="1426"/>
        <end position="1442"/>
    </location>
</feature>
<dbReference type="FunFam" id="1.25.40.10:FF:000289">
    <property type="entry name" value="RNA polymerase-associated protein CTR9 homolog"/>
    <property type="match status" value="1"/>
</dbReference>
<evidence type="ECO:0000256" key="3">
    <source>
        <dbReference type="PROSITE-ProRule" id="PRU00339"/>
    </source>
</evidence>
<dbReference type="GO" id="GO:0016593">
    <property type="term" value="C:Cdc73/Paf1 complex"/>
    <property type="evidence" value="ECO:0007669"/>
    <property type="project" value="TreeGrafter"/>
</dbReference>
<gene>
    <name evidence="5" type="ORF">X798_05126</name>
</gene>
<name>A0A238BRM9_9BILA</name>
<dbReference type="SUPFAM" id="SSF48452">
    <property type="entry name" value="TPR-like"/>
    <property type="match status" value="3"/>
</dbReference>
<feature type="compositionally biased region" description="Basic residues" evidence="4">
    <location>
        <begin position="1235"/>
        <end position="1247"/>
    </location>
</feature>
<dbReference type="InterPro" id="IPR031101">
    <property type="entry name" value="Ctr9"/>
</dbReference>
<proteinExistence type="predicted"/>
<dbReference type="InterPro" id="IPR019734">
    <property type="entry name" value="TPR_rpt"/>
</dbReference>
<feature type="region of interest" description="Disordered" evidence="4">
    <location>
        <begin position="1200"/>
        <end position="1442"/>
    </location>
</feature>
<feature type="compositionally biased region" description="Polar residues" evidence="4">
    <location>
        <begin position="1355"/>
        <end position="1366"/>
    </location>
</feature>
<evidence type="ECO:0000313" key="5">
    <source>
        <dbReference type="EMBL" id="OZC07912.1"/>
    </source>
</evidence>
<accession>A0A238BRM9</accession>
<evidence type="ECO:0000256" key="2">
    <source>
        <dbReference type="ARBA" id="ARBA00022803"/>
    </source>
</evidence>
<dbReference type="Pfam" id="PF13181">
    <property type="entry name" value="TPR_8"/>
    <property type="match status" value="1"/>
</dbReference>
<dbReference type="GO" id="GO:0006355">
    <property type="term" value="P:regulation of DNA-templated transcription"/>
    <property type="evidence" value="ECO:0007669"/>
    <property type="project" value="InterPro"/>
</dbReference>
<organism evidence="5 6">
    <name type="scientific">Onchocerca flexuosa</name>
    <dbReference type="NCBI Taxonomy" id="387005"/>
    <lineage>
        <taxon>Eukaryota</taxon>
        <taxon>Metazoa</taxon>
        <taxon>Ecdysozoa</taxon>
        <taxon>Nematoda</taxon>
        <taxon>Chromadorea</taxon>
        <taxon>Rhabditida</taxon>
        <taxon>Spirurina</taxon>
        <taxon>Spiruromorpha</taxon>
        <taxon>Filarioidea</taxon>
        <taxon>Onchocercidae</taxon>
        <taxon>Onchocerca</taxon>
    </lineage>
</organism>
<dbReference type="PROSITE" id="PS50005">
    <property type="entry name" value="TPR"/>
    <property type="match status" value="3"/>
</dbReference>
<keyword evidence="2 3" id="KW-0802">TPR repeat</keyword>
<feature type="repeat" description="TPR" evidence="3">
    <location>
        <begin position="747"/>
        <end position="780"/>
    </location>
</feature>
<feature type="repeat" description="TPR" evidence="3">
    <location>
        <begin position="631"/>
        <end position="664"/>
    </location>
</feature>
<dbReference type="Pfam" id="PF14559">
    <property type="entry name" value="TPR_19"/>
    <property type="match status" value="2"/>
</dbReference>
<keyword evidence="1" id="KW-0677">Repeat</keyword>
<dbReference type="OrthoDB" id="343875at2759"/>
<dbReference type="PROSITE" id="PS50293">
    <property type="entry name" value="TPR_REGION"/>
    <property type="match status" value="1"/>
</dbReference>
<feature type="repeat" description="TPR" evidence="3">
    <location>
        <begin position="488"/>
        <end position="521"/>
    </location>
</feature>
<dbReference type="PANTHER" id="PTHR14027:SF2">
    <property type="entry name" value="RNA POLYMERASE-ASSOCIATED PROTEIN CTR9 HOMOLOG"/>
    <property type="match status" value="1"/>
</dbReference>
<feature type="compositionally biased region" description="Basic and acidic residues" evidence="4">
    <location>
        <begin position="1140"/>
        <end position="1168"/>
    </location>
</feature>
<evidence type="ECO:0000313" key="6">
    <source>
        <dbReference type="Proteomes" id="UP000242913"/>
    </source>
</evidence>
<dbReference type="Pfam" id="PF07719">
    <property type="entry name" value="TPR_2"/>
    <property type="match status" value="1"/>
</dbReference>
<feature type="compositionally biased region" description="Basic and acidic residues" evidence="4">
    <location>
        <begin position="1274"/>
        <end position="1285"/>
    </location>
</feature>